<keyword evidence="1" id="KW-0677">Repeat</keyword>
<dbReference type="AlphaFoldDB" id="A0A804U6K1"/>
<protein>
    <recommendedName>
        <fullName evidence="2">Disease resistance R13L4/SHOC-2-like LRR domain-containing protein</fullName>
    </recommendedName>
</protein>
<dbReference type="PANTHER" id="PTHR47186:SF3">
    <property type="entry name" value="OS09G0267800 PROTEIN"/>
    <property type="match status" value="1"/>
</dbReference>
<dbReference type="InterPro" id="IPR032675">
    <property type="entry name" value="LRR_dom_sf"/>
</dbReference>
<dbReference type="PANTHER" id="PTHR47186">
    <property type="entry name" value="LEUCINE-RICH REPEAT-CONTAINING PROTEIN 57"/>
    <property type="match status" value="1"/>
</dbReference>
<feature type="domain" description="Disease resistance R13L4/SHOC-2-like LRR" evidence="2">
    <location>
        <begin position="8"/>
        <end position="116"/>
    </location>
</feature>
<evidence type="ECO:0000313" key="4">
    <source>
        <dbReference type="Proteomes" id="UP000007305"/>
    </source>
</evidence>
<reference evidence="3" key="3">
    <citation type="submission" date="2021-05" db="UniProtKB">
        <authorList>
            <consortium name="EnsemblPlants"/>
        </authorList>
    </citation>
    <scope>IDENTIFICATION</scope>
    <source>
        <strain evidence="3">cv. B73</strain>
    </source>
</reference>
<reference evidence="3" key="2">
    <citation type="submission" date="2019-07" db="EMBL/GenBank/DDBJ databases">
        <authorList>
            <person name="Seetharam A."/>
            <person name="Woodhouse M."/>
            <person name="Cannon E."/>
        </authorList>
    </citation>
    <scope>NUCLEOTIDE SEQUENCE [LARGE SCALE GENOMIC DNA]</scope>
    <source>
        <strain evidence="3">cv. B73</strain>
    </source>
</reference>
<organism evidence="3 4">
    <name type="scientific">Zea mays</name>
    <name type="common">Maize</name>
    <dbReference type="NCBI Taxonomy" id="4577"/>
    <lineage>
        <taxon>Eukaryota</taxon>
        <taxon>Viridiplantae</taxon>
        <taxon>Streptophyta</taxon>
        <taxon>Embryophyta</taxon>
        <taxon>Tracheophyta</taxon>
        <taxon>Spermatophyta</taxon>
        <taxon>Magnoliopsida</taxon>
        <taxon>Liliopsida</taxon>
        <taxon>Poales</taxon>
        <taxon>Poaceae</taxon>
        <taxon>PACMAD clade</taxon>
        <taxon>Panicoideae</taxon>
        <taxon>Andropogonodae</taxon>
        <taxon>Andropogoneae</taxon>
        <taxon>Tripsacinae</taxon>
        <taxon>Zea</taxon>
    </lineage>
</organism>
<accession>A0A804U6K1</accession>
<keyword evidence="4" id="KW-1185">Reference proteome</keyword>
<reference evidence="4" key="1">
    <citation type="journal article" date="2009" name="Science">
        <title>The B73 maize genome: complexity, diversity, and dynamics.</title>
        <authorList>
            <person name="Schnable P.S."/>
            <person name="Ware D."/>
            <person name="Fulton R.S."/>
            <person name="Stein J.C."/>
            <person name="Wei F."/>
            <person name="Pasternak S."/>
            <person name="Liang C."/>
            <person name="Zhang J."/>
            <person name="Fulton L."/>
            <person name="Graves T.A."/>
            <person name="Minx P."/>
            <person name="Reily A.D."/>
            <person name="Courtney L."/>
            <person name="Kruchowski S.S."/>
            <person name="Tomlinson C."/>
            <person name="Strong C."/>
            <person name="Delehaunty K."/>
            <person name="Fronick C."/>
            <person name="Courtney B."/>
            <person name="Rock S.M."/>
            <person name="Belter E."/>
            <person name="Du F."/>
            <person name="Kim K."/>
            <person name="Abbott R.M."/>
            <person name="Cotton M."/>
            <person name="Levy A."/>
            <person name="Marchetto P."/>
            <person name="Ochoa K."/>
            <person name="Jackson S.M."/>
            <person name="Gillam B."/>
            <person name="Chen W."/>
            <person name="Yan L."/>
            <person name="Higginbotham J."/>
            <person name="Cardenas M."/>
            <person name="Waligorski J."/>
            <person name="Applebaum E."/>
            <person name="Phelps L."/>
            <person name="Falcone J."/>
            <person name="Kanchi K."/>
            <person name="Thane T."/>
            <person name="Scimone A."/>
            <person name="Thane N."/>
            <person name="Henke J."/>
            <person name="Wang T."/>
            <person name="Ruppert J."/>
            <person name="Shah N."/>
            <person name="Rotter K."/>
            <person name="Hodges J."/>
            <person name="Ingenthron E."/>
            <person name="Cordes M."/>
            <person name="Kohlberg S."/>
            <person name="Sgro J."/>
            <person name="Delgado B."/>
            <person name="Mead K."/>
            <person name="Chinwalla A."/>
            <person name="Leonard S."/>
            <person name="Crouse K."/>
            <person name="Collura K."/>
            <person name="Kudrna D."/>
            <person name="Currie J."/>
            <person name="He R."/>
            <person name="Angelova A."/>
            <person name="Rajasekar S."/>
            <person name="Mueller T."/>
            <person name="Lomeli R."/>
            <person name="Scara G."/>
            <person name="Ko A."/>
            <person name="Delaney K."/>
            <person name="Wissotski M."/>
            <person name="Lopez G."/>
            <person name="Campos D."/>
            <person name="Braidotti M."/>
            <person name="Ashley E."/>
            <person name="Golser W."/>
            <person name="Kim H."/>
            <person name="Lee S."/>
            <person name="Lin J."/>
            <person name="Dujmic Z."/>
            <person name="Kim W."/>
            <person name="Talag J."/>
            <person name="Zuccolo A."/>
            <person name="Fan C."/>
            <person name="Sebastian A."/>
            <person name="Kramer M."/>
            <person name="Spiegel L."/>
            <person name="Nascimento L."/>
            <person name="Zutavern T."/>
            <person name="Miller B."/>
            <person name="Ambroise C."/>
            <person name="Muller S."/>
            <person name="Spooner W."/>
            <person name="Narechania A."/>
            <person name="Ren L."/>
            <person name="Wei S."/>
            <person name="Kumari S."/>
            <person name="Faga B."/>
            <person name="Levy M.J."/>
            <person name="McMahan L."/>
            <person name="Van Buren P."/>
            <person name="Vaughn M.W."/>
            <person name="Ying K."/>
            <person name="Yeh C.-T."/>
            <person name="Emrich S.J."/>
            <person name="Jia Y."/>
            <person name="Kalyanaraman A."/>
            <person name="Hsia A.-P."/>
            <person name="Barbazuk W.B."/>
            <person name="Baucom R.S."/>
            <person name="Brutnell T.P."/>
            <person name="Carpita N.C."/>
            <person name="Chaparro C."/>
            <person name="Chia J.-M."/>
            <person name="Deragon J.-M."/>
            <person name="Estill J.C."/>
            <person name="Fu Y."/>
            <person name="Jeddeloh J.A."/>
            <person name="Han Y."/>
            <person name="Lee H."/>
            <person name="Li P."/>
            <person name="Lisch D.R."/>
            <person name="Liu S."/>
            <person name="Liu Z."/>
            <person name="Nagel D.H."/>
            <person name="McCann M.C."/>
            <person name="SanMiguel P."/>
            <person name="Myers A.M."/>
            <person name="Nettleton D."/>
            <person name="Nguyen J."/>
            <person name="Penning B.W."/>
            <person name="Ponnala L."/>
            <person name="Schneider K.L."/>
            <person name="Schwartz D.C."/>
            <person name="Sharma A."/>
            <person name="Soderlund C."/>
            <person name="Springer N.M."/>
            <person name="Sun Q."/>
            <person name="Wang H."/>
            <person name="Waterman M."/>
            <person name="Westerman R."/>
            <person name="Wolfgruber T.K."/>
            <person name="Yang L."/>
            <person name="Yu Y."/>
            <person name="Zhang L."/>
            <person name="Zhou S."/>
            <person name="Zhu Q."/>
            <person name="Bennetzen J.L."/>
            <person name="Dawe R.K."/>
            <person name="Jiang J."/>
            <person name="Jiang N."/>
            <person name="Presting G.G."/>
            <person name="Wessler S.R."/>
            <person name="Aluru S."/>
            <person name="Martienssen R.A."/>
            <person name="Clifton S.W."/>
            <person name="McCombie W.R."/>
            <person name="Wing R.A."/>
            <person name="Wilson R.K."/>
        </authorList>
    </citation>
    <scope>NUCLEOTIDE SEQUENCE [LARGE SCALE GENOMIC DNA]</scope>
    <source>
        <strain evidence="4">cv. B73</strain>
    </source>
</reference>
<proteinExistence type="predicted"/>
<dbReference type="InParanoid" id="A0A804U6K1"/>
<evidence type="ECO:0000259" key="2">
    <source>
        <dbReference type="Pfam" id="PF23598"/>
    </source>
</evidence>
<dbReference type="Proteomes" id="UP000007305">
    <property type="component" value="Chromosome 5"/>
</dbReference>
<evidence type="ECO:0000256" key="1">
    <source>
        <dbReference type="ARBA" id="ARBA00022737"/>
    </source>
</evidence>
<dbReference type="Gene3D" id="3.80.10.10">
    <property type="entry name" value="Ribonuclease Inhibitor"/>
    <property type="match status" value="1"/>
</dbReference>
<dbReference type="EnsemblPlants" id="Zm00001eb219920_T001">
    <property type="protein sequence ID" value="Zm00001eb219920_P001"/>
    <property type="gene ID" value="Zm00001eb219920"/>
</dbReference>
<name>A0A804U6K1_MAIZE</name>
<dbReference type="Pfam" id="PF23598">
    <property type="entry name" value="LRR_14"/>
    <property type="match status" value="1"/>
</dbReference>
<sequence length="135" mass="15256">MMGRFPDSISNCVHLRYLNISSTTIATVPEFLCKLYHLQVLNLSGCRLGKLPSRMNNLVNLRNLTAANQIISAITDIGRLKCLQRLPTFKVTREKTQSIVQLGYLLELQGSLQIRNLENVEAPIEAKEAMLCKKR</sequence>
<dbReference type="SUPFAM" id="SSF52058">
    <property type="entry name" value="L domain-like"/>
    <property type="match status" value="1"/>
</dbReference>
<dbReference type="Gramene" id="Zm00001eb219920_T001">
    <property type="protein sequence ID" value="Zm00001eb219920_P001"/>
    <property type="gene ID" value="Zm00001eb219920"/>
</dbReference>
<dbReference type="InterPro" id="IPR055414">
    <property type="entry name" value="LRR_R13L4/SHOC2-like"/>
</dbReference>
<evidence type="ECO:0000313" key="3">
    <source>
        <dbReference type="EnsemblPlants" id="Zm00001eb219920_P001"/>
    </source>
</evidence>